<reference evidence="1" key="1">
    <citation type="submission" date="2023-11" db="EMBL/GenBank/DDBJ databases">
        <title>Identification and selenium tolerance of Delftia acidovorans R3-25.</title>
        <authorList>
            <person name="Zhang S."/>
            <person name="Liu Y."/>
            <person name="Guo Y."/>
        </authorList>
    </citation>
    <scope>NUCLEOTIDE SEQUENCE</scope>
    <source>
        <strain evidence="1">R3-25</strain>
    </source>
</reference>
<dbReference type="Proteomes" id="UP001287445">
    <property type="component" value="Unassembled WGS sequence"/>
</dbReference>
<dbReference type="AlphaFoldDB" id="A0AAJ2VCD7"/>
<name>A0AAJ2VCD7_DELAC</name>
<comment type="caution">
    <text evidence="1">The sequence shown here is derived from an EMBL/GenBank/DDBJ whole genome shotgun (WGS) entry which is preliminary data.</text>
</comment>
<proteinExistence type="predicted"/>
<dbReference type="EMBL" id="JAWWMZ010000016">
    <property type="protein sequence ID" value="MDX4957166.1"/>
    <property type="molecule type" value="Genomic_DNA"/>
</dbReference>
<gene>
    <name evidence="1" type="ORF">SGN30_27435</name>
</gene>
<sequence length="86" mass="9535">MTIFEVHNVFVLKDGKTVFAGSYSSGAKTFGTYRVSVDGKNMGLINVREEMVFPAKRTTDIALCTFDDVSLAELDVNRKIVLTLQN</sequence>
<evidence type="ECO:0000313" key="1">
    <source>
        <dbReference type="EMBL" id="MDX4957166.1"/>
    </source>
</evidence>
<evidence type="ECO:0000313" key="2">
    <source>
        <dbReference type="Proteomes" id="UP001287445"/>
    </source>
</evidence>
<dbReference type="RefSeq" id="WP_319076656.1">
    <property type="nucleotide sequence ID" value="NZ_JAWWMZ010000016.1"/>
</dbReference>
<accession>A0AAJ2VCD7</accession>
<protein>
    <submittedName>
        <fullName evidence="1">Uncharacterized protein</fullName>
    </submittedName>
</protein>
<organism evidence="1 2">
    <name type="scientific">Delftia acidovorans</name>
    <name type="common">Pseudomonas acidovorans</name>
    <name type="synonym">Comamonas acidovorans</name>
    <dbReference type="NCBI Taxonomy" id="80866"/>
    <lineage>
        <taxon>Bacteria</taxon>
        <taxon>Pseudomonadati</taxon>
        <taxon>Pseudomonadota</taxon>
        <taxon>Betaproteobacteria</taxon>
        <taxon>Burkholderiales</taxon>
        <taxon>Comamonadaceae</taxon>
        <taxon>Delftia</taxon>
    </lineage>
</organism>